<dbReference type="EMBL" id="MGHH01000008">
    <property type="protein sequence ID" value="OGM64608.1"/>
    <property type="molecule type" value="Genomic_DNA"/>
</dbReference>
<dbReference type="PANTHER" id="PTHR33392:SF6">
    <property type="entry name" value="POLYISOPRENYL-TEICHOIC ACID--PEPTIDOGLYCAN TEICHOIC ACID TRANSFERASE TAGU"/>
    <property type="match status" value="1"/>
</dbReference>
<evidence type="ECO:0000256" key="2">
    <source>
        <dbReference type="SAM" id="Phobius"/>
    </source>
</evidence>
<dbReference type="AlphaFoldDB" id="A0A1F8BMV4"/>
<keyword evidence="2" id="KW-0812">Transmembrane</keyword>
<comment type="similarity">
    <text evidence="1">Belongs to the LytR/CpsA/Psr (LCP) family.</text>
</comment>
<keyword evidence="2" id="KW-0472">Membrane</keyword>
<evidence type="ECO:0000256" key="1">
    <source>
        <dbReference type="ARBA" id="ARBA00006068"/>
    </source>
</evidence>
<evidence type="ECO:0000259" key="3">
    <source>
        <dbReference type="Pfam" id="PF03816"/>
    </source>
</evidence>
<dbReference type="PANTHER" id="PTHR33392">
    <property type="entry name" value="POLYISOPRENYL-TEICHOIC ACID--PEPTIDOGLYCAN TEICHOIC ACID TRANSFERASE TAGU"/>
    <property type="match status" value="1"/>
</dbReference>
<protein>
    <recommendedName>
        <fullName evidence="3">Cell envelope-related transcriptional attenuator domain-containing protein</fullName>
    </recommendedName>
</protein>
<sequence>MQKEGKPLNPIKLEADISQMKLDKKKLFFNRLKRRVLKHTWVLRSFFLAGVILILYLVILSSARYIGRTNVGYYFALTRDFIFTPEGKITSQEGRTNILILGKGGEGHEAPDLTDTIIFASINHKKPSIDLISLPRDIWITDLRTKLNSVYYWGNKKQSDGGIVLAKASVEEIVGQPVHYALLVDFSGFKKIIDVLSGIEVEVERSFVDEKYPIAGRENDLCDGDPGYKCRYETIAFEKGTQHMDGETALKFVRSRNAEGDEGTDFARAERQQRILSAIKNKALSREIIFSPRKLLELKKAVEDAIETDIGSGAGAILARRSLSARDSIQSYVLPEDFLERPVYSPIYDNLYVFIPKNEDWSEIHEWVKNILI</sequence>
<comment type="caution">
    <text evidence="4">The sequence shown here is derived from an EMBL/GenBank/DDBJ whole genome shotgun (WGS) entry which is preliminary data.</text>
</comment>
<dbReference type="InterPro" id="IPR050922">
    <property type="entry name" value="LytR/CpsA/Psr_CW_biosynth"/>
</dbReference>
<dbReference type="Gene3D" id="3.40.630.190">
    <property type="entry name" value="LCP protein"/>
    <property type="match status" value="1"/>
</dbReference>
<dbReference type="STRING" id="1802521.A2893_06300"/>
<proteinExistence type="inferred from homology"/>
<feature type="domain" description="Cell envelope-related transcriptional attenuator" evidence="3">
    <location>
        <begin position="114"/>
        <end position="283"/>
    </location>
</feature>
<dbReference type="NCBIfam" id="TIGR00350">
    <property type="entry name" value="lytR_cpsA_psr"/>
    <property type="match status" value="1"/>
</dbReference>
<name>A0A1F8BMV4_9BACT</name>
<organism evidence="4 5">
    <name type="scientific">Candidatus Woesebacteria bacterium RIFCSPLOWO2_01_FULL_39_25</name>
    <dbReference type="NCBI Taxonomy" id="1802521"/>
    <lineage>
        <taxon>Bacteria</taxon>
        <taxon>Candidatus Woeseibacteriota</taxon>
    </lineage>
</organism>
<feature type="transmembrane region" description="Helical" evidence="2">
    <location>
        <begin position="41"/>
        <end position="60"/>
    </location>
</feature>
<evidence type="ECO:0000313" key="4">
    <source>
        <dbReference type="EMBL" id="OGM64608.1"/>
    </source>
</evidence>
<dbReference type="InterPro" id="IPR004474">
    <property type="entry name" value="LytR_CpsA_psr"/>
</dbReference>
<gene>
    <name evidence="4" type="ORF">A2893_06300</name>
</gene>
<dbReference type="Proteomes" id="UP000176725">
    <property type="component" value="Unassembled WGS sequence"/>
</dbReference>
<reference evidence="4 5" key="1">
    <citation type="journal article" date="2016" name="Nat. Commun.">
        <title>Thousands of microbial genomes shed light on interconnected biogeochemical processes in an aquifer system.</title>
        <authorList>
            <person name="Anantharaman K."/>
            <person name="Brown C.T."/>
            <person name="Hug L.A."/>
            <person name="Sharon I."/>
            <person name="Castelle C.J."/>
            <person name="Probst A.J."/>
            <person name="Thomas B.C."/>
            <person name="Singh A."/>
            <person name="Wilkins M.J."/>
            <person name="Karaoz U."/>
            <person name="Brodie E.L."/>
            <person name="Williams K.H."/>
            <person name="Hubbard S.S."/>
            <person name="Banfield J.F."/>
        </authorList>
    </citation>
    <scope>NUCLEOTIDE SEQUENCE [LARGE SCALE GENOMIC DNA]</scope>
</reference>
<keyword evidence="2" id="KW-1133">Transmembrane helix</keyword>
<accession>A0A1F8BMV4</accession>
<evidence type="ECO:0000313" key="5">
    <source>
        <dbReference type="Proteomes" id="UP000176725"/>
    </source>
</evidence>
<dbReference type="Pfam" id="PF03816">
    <property type="entry name" value="LytR_cpsA_psr"/>
    <property type="match status" value="1"/>
</dbReference>